<keyword evidence="10" id="KW-1185">Reference proteome</keyword>
<dbReference type="Proteomes" id="UP000199054">
    <property type="component" value="Unassembled WGS sequence"/>
</dbReference>
<dbReference type="Pfam" id="PF04542">
    <property type="entry name" value="Sigma70_r2"/>
    <property type="match status" value="1"/>
</dbReference>
<dbReference type="InterPro" id="IPR014284">
    <property type="entry name" value="RNA_pol_sigma-70_dom"/>
</dbReference>
<keyword evidence="5 6" id="KW-0804">Transcription</keyword>
<dbReference type="AlphaFoldDB" id="A0A1H8LBV4"/>
<evidence type="ECO:0000256" key="2">
    <source>
        <dbReference type="ARBA" id="ARBA00023015"/>
    </source>
</evidence>
<dbReference type="PROSITE" id="PS01063">
    <property type="entry name" value="SIGMA70_ECF"/>
    <property type="match status" value="1"/>
</dbReference>
<keyword evidence="3 6" id="KW-0731">Sigma factor</keyword>
<protein>
    <recommendedName>
        <fullName evidence="6">RNA polymerase sigma factor</fullName>
    </recommendedName>
</protein>
<dbReference type="Gene3D" id="1.10.10.10">
    <property type="entry name" value="Winged helix-like DNA-binding domain superfamily/Winged helix DNA-binding domain"/>
    <property type="match status" value="1"/>
</dbReference>
<dbReference type="Gene3D" id="1.10.1740.10">
    <property type="match status" value="1"/>
</dbReference>
<name>A0A1H8LBV4_9RHOB</name>
<keyword evidence="2 6" id="KW-0805">Transcription regulation</keyword>
<dbReference type="InterPro" id="IPR000838">
    <property type="entry name" value="RNA_pol_sigma70_ECF_CS"/>
</dbReference>
<dbReference type="RefSeq" id="WP_090615062.1">
    <property type="nucleotide sequence ID" value="NZ_CP067124.1"/>
</dbReference>
<dbReference type="SUPFAM" id="SSF88659">
    <property type="entry name" value="Sigma3 and sigma4 domains of RNA polymerase sigma factors"/>
    <property type="match status" value="1"/>
</dbReference>
<dbReference type="EMBL" id="FODE01000029">
    <property type="protein sequence ID" value="SEO02642.1"/>
    <property type="molecule type" value="Genomic_DNA"/>
</dbReference>
<dbReference type="OrthoDB" id="9803470at2"/>
<dbReference type="GO" id="GO:0016987">
    <property type="term" value="F:sigma factor activity"/>
    <property type="evidence" value="ECO:0007669"/>
    <property type="project" value="UniProtKB-KW"/>
</dbReference>
<evidence type="ECO:0000256" key="4">
    <source>
        <dbReference type="ARBA" id="ARBA00023125"/>
    </source>
</evidence>
<comment type="similarity">
    <text evidence="1 6">Belongs to the sigma-70 factor family. ECF subfamily.</text>
</comment>
<dbReference type="PANTHER" id="PTHR43133">
    <property type="entry name" value="RNA POLYMERASE ECF-TYPE SIGMA FACTO"/>
    <property type="match status" value="1"/>
</dbReference>
<dbReference type="SUPFAM" id="SSF88946">
    <property type="entry name" value="Sigma2 domain of RNA polymerase sigma factors"/>
    <property type="match status" value="1"/>
</dbReference>
<reference evidence="9 10" key="1">
    <citation type="submission" date="2016-10" db="EMBL/GenBank/DDBJ databases">
        <authorList>
            <person name="de Groot N.N."/>
        </authorList>
    </citation>
    <scope>NUCLEOTIDE SEQUENCE [LARGE SCALE GENOMIC DNA]</scope>
    <source>
        <strain evidence="9 10">DSM 8512</strain>
    </source>
</reference>
<evidence type="ECO:0000256" key="1">
    <source>
        <dbReference type="ARBA" id="ARBA00010641"/>
    </source>
</evidence>
<keyword evidence="4 6" id="KW-0238">DNA-binding</keyword>
<dbReference type="GO" id="GO:0006352">
    <property type="term" value="P:DNA-templated transcription initiation"/>
    <property type="evidence" value="ECO:0007669"/>
    <property type="project" value="InterPro"/>
</dbReference>
<evidence type="ECO:0000256" key="6">
    <source>
        <dbReference type="RuleBase" id="RU000716"/>
    </source>
</evidence>
<dbReference type="InterPro" id="IPR036388">
    <property type="entry name" value="WH-like_DNA-bd_sf"/>
</dbReference>
<evidence type="ECO:0000259" key="7">
    <source>
        <dbReference type="Pfam" id="PF04542"/>
    </source>
</evidence>
<dbReference type="Pfam" id="PF08281">
    <property type="entry name" value="Sigma70_r4_2"/>
    <property type="match status" value="1"/>
</dbReference>
<dbReference type="InterPro" id="IPR039425">
    <property type="entry name" value="RNA_pol_sigma-70-like"/>
</dbReference>
<dbReference type="NCBIfam" id="TIGR02937">
    <property type="entry name" value="sigma70-ECF"/>
    <property type="match status" value="1"/>
</dbReference>
<feature type="domain" description="RNA polymerase sigma-70 region 2" evidence="7">
    <location>
        <begin position="7"/>
        <end position="71"/>
    </location>
</feature>
<accession>A0A1H8LBV4</accession>
<evidence type="ECO:0000256" key="3">
    <source>
        <dbReference type="ARBA" id="ARBA00023082"/>
    </source>
</evidence>
<evidence type="ECO:0000313" key="10">
    <source>
        <dbReference type="Proteomes" id="UP000199054"/>
    </source>
</evidence>
<dbReference type="InterPro" id="IPR013324">
    <property type="entry name" value="RNA_pol_sigma_r3/r4-like"/>
</dbReference>
<gene>
    <name evidence="9" type="ORF">SAMN04489859_102939</name>
</gene>
<dbReference type="GO" id="GO:0003677">
    <property type="term" value="F:DNA binding"/>
    <property type="evidence" value="ECO:0007669"/>
    <property type="project" value="UniProtKB-KW"/>
</dbReference>
<organism evidence="9 10">
    <name type="scientific">Paracoccus alcaliphilus</name>
    <dbReference type="NCBI Taxonomy" id="34002"/>
    <lineage>
        <taxon>Bacteria</taxon>
        <taxon>Pseudomonadati</taxon>
        <taxon>Pseudomonadota</taxon>
        <taxon>Alphaproteobacteria</taxon>
        <taxon>Rhodobacterales</taxon>
        <taxon>Paracoccaceae</taxon>
        <taxon>Paracoccus</taxon>
    </lineage>
</organism>
<proteinExistence type="inferred from homology"/>
<evidence type="ECO:0000259" key="8">
    <source>
        <dbReference type="Pfam" id="PF08281"/>
    </source>
</evidence>
<evidence type="ECO:0000313" key="9">
    <source>
        <dbReference type="EMBL" id="SEO02642.1"/>
    </source>
</evidence>
<sequence>MSDDILTHVRALRAYARSLCGAVGDAEDLVQDTLLRAIEKADSYQPGTNMRAWLFTIMRNKFYTDVKKSARERTGSSDCASLQPSVPPAQEWHLRQRELCAALEAMPVHYRETIILVAVIGESYLDAAQILECDIGTIKSRVNRARHILRRALEPEHHG</sequence>
<dbReference type="PANTHER" id="PTHR43133:SF25">
    <property type="entry name" value="RNA POLYMERASE SIGMA FACTOR RFAY-RELATED"/>
    <property type="match status" value="1"/>
</dbReference>
<dbReference type="InterPro" id="IPR007627">
    <property type="entry name" value="RNA_pol_sigma70_r2"/>
</dbReference>
<evidence type="ECO:0000256" key="5">
    <source>
        <dbReference type="ARBA" id="ARBA00023163"/>
    </source>
</evidence>
<feature type="domain" description="RNA polymerase sigma factor 70 region 4 type 2" evidence="8">
    <location>
        <begin position="100"/>
        <end position="146"/>
    </location>
</feature>
<dbReference type="STRING" id="34002.SAMN04489859_102939"/>
<dbReference type="InterPro" id="IPR013249">
    <property type="entry name" value="RNA_pol_sigma70_r4_t2"/>
</dbReference>
<dbReference type="InterPro" id="IPR013325">
    <property type="entry name" value="RNA_pol_sigma_r2"/>
</dbReference>